<dbReference type="KEGG" id="ehx:EMIHUDRAFT_116937"/>
<protein>
    <submittedName>
        <fullName evidence="2">Uncharacterized protein</fullName>
    </submittedName>
</protein>
<feature type="region of interest" description="Disordered" evidence="1">
    <location>
        <begin position="1630"/>
        <end position="1671"/>
    </location>
</feature>
<feature type="region of interest" description="Disordered" evidence="1">
    <location>
        <begin position="1402"/>
        <end position="1457"/>
    </location>
</feature>
<dbReference type="GeneID" id="17267501"/>
<dbReference type="InterPro" id="IPR014917">
    <property type="entry name" value="DUF1800"/>
</dbReference>
<proteinExistence type="predicted"/>
<dbReference type="Pfam" id="PF08811">
    <property type="entry name" value="DUF1800"/>
    <property type="match status" value="2"/>
</dbReference>
<feature type="compositionally biased region" description="Pro residues" evidence="1">
    <location>
        <begin position="1405"/>
        <end position="1454"/>
    </location>
</feature>
<organism evidence="2 3">
    <name type="scientific">Emiliania huxleyi (strain CCMP1516)</name>
    <dbReference type="NCBI Taxonomy" id="280463"/>
    <lineage>
        <taxon>Eukaryota</taxon>
        <taxon>Haptista</taxon>
        <taxon>Haptophyta</taxon>
        <taxon>Prymnesiophyceae</taxon>
        <taxon>Isochrysidales</taxon>
        <taxon>Noelaerhabdaceae</taxon>
        <taxon>Emiliania</taxon>
    </lineage>
</organism>
<dbReference type="Proteomes" id="UP000013827">
    <property type="component" value="Unassembled WGS sequence"/>
</dbReference>
<keyword evidence="3" id="KW-1185">Reference proteome</keyword>
<name>A0A0D3JEM2_EMIH1</name>
<feature type="compositionally biased region" description="Pro residues" evidence="1">
    <location>
        <begin position="1632"/>
        <end position="1669"/>
    </location>
</feature>
<dbReference type="Pfam" id="PF07394">
    <property type="entry name" value="DUF1501"/>
    <property type="match status" value="1"/>
</dbReference>
<dbReference type="PANTHER" id="PTHR43737:SF1">
    <property type="entry name" value="DUF1501 DOMAIN-CONTAINING PROTEIN"/>
    <property type="match status" value="1"/>
</dbReference>
<evidence type="ECO:0000256" key="1">
    <source>
        <dbReference type="SAM" id="MobiDB-lite"/>
    </source>
</evidence>
<dbReference type="HOGENOM" id="CLU_001470_0_0_1"/>
<dbReference type="RefSeq" id="XP_005774386.1">
    <property type="nucleotide sequence ID" value="XM_005774329.1"/>
</dbReference>
<dbReference type="PANTHER" id="PTHR43737">
    <property type="entry name" value="BLL7424 PROTEIN"/>
    <property type="match status" value="1"/>
</dbReference>
<accession>A0A0D3JEM2</accession>
<evidence type="ECO:0000313" key="3">
    <source>
        <dbReference type="Proteomes" id="UP000013827"/>
    </source>
</evidence>
<dbReference type="InterPro" id="IPR010869">
    <property type="entry name" value="DUF1501"/>
</dbReference>
<reference evidence="2" key="2">
    <citation type="submission" date="2024-10" db="UniProtKB">
        <authorList>
            <consortium name="EnsemblProtists"/>
        </authorList>
    </citation>
    <scope>IDENTIFICATION</scope>
</reference>
<dbReference type="EnsemblProtists" id="EOD21957">
    <property type="protein sequence ID" value="EOD21957"/>
    <property type="gene ID" value="EMIHUDRAFT_116937"/>
</dbReference>
<dbReference type="PaxDb" id="2903-EOD21957"/>
<evidence type="ECO:0000313" key="2">
    <source>
        <dbReference type="EnsemblProtists" id="EOD21957"/>
    </source>
</evidence>
<reference evidence="3" key="1">
    <citation type="journal article" date="2013" name="Nature">
        <title>Pan genome of the phytoplankton Emiliania underpins its global distribution.</title>
        <authorList>
            <person name="Read B.A."/>
            <person name="Kegel J."/>
            <person name="Klute M.J."/>
            <person name="Kuo A."/>
            <person name="Lefebvre S.C."/>
            <person name="Maumus F."/>
            <person name="Mayer C."/>
            <person name="Miller J."/>
            <person name="Monier A."/>
            <person name="Salamov A."/>
            <person name="Young J."/>
            <person name="Aguilar M."/>
            <person name="Claverie J.M."/>
            <person name="Frickenhaus S."/>
            <person name="Gonzalez K."/>
            <person name="Herman E.K."/>
            <person name="Lin Y.C."/>
            <person name="Napier J."/>
            <person name="Ogata H."/>
            <person name="Sarno A.F."/>
            <person name="Shmutz J."/>
            <person name="Schroeder D."/>
            <person name="de Vargas C."/>
            <person name="Verret F."/>
            <person name="von Dassow P."/>
            <person name="Valentin K."/>
            <person name="Van de Peer Y."/>
            <person name="Wheeler G."/>
            <person name="Dacks J.B."/>
            <person name="Delwiche C.F."/>
            <person name="Dyhrman S.T."/>
            <person name="Glockner G."/>
            <person name="John U."/>
            <person name="Richards T."/>
            <person name="Worden A.Z."/>
            <person name="Zhang X."/>
            <person name="Grigoriev I.V."/>
            <person name="Allen A.E."/>
            <person name="Bidle K."/>
            <person name="Borodovsky M."/>
            <person name="Bowler C."/>
            <person name="Brownlee C."/>
            <person name="Cock J.M."/>
            <person name="Elias M."/>
            <person name="Gladyshev V.N."/>
            <person name="Groth M."/>
            <person name="Guda C."/>
            <person name="Hadaegh A."/>
            <person name="Iglesias-Rodriguez M.D."/>
            <person name="Jenkins J."/>
            <person name="Jones B.M."/>
            <person name="Lawson T."/>
            <person name="Leese F."/>
            <person name="Lindquist E."/>
            <person name="Lobanov A."/>
            <person name="Lomsadze A."/>
            <person name="Malik S.B."/>
            <person name="Marsh M.E."/>
            <person name="Mackinder L."/>
            <person name="Mock T."/>
            <person name="Mueller-Roeber B."/>
            <person name="Pagarete A."/>
            <person name="Parker M."/>
            <person name="Probert I."/>
            <person name="Quesneville H."/>
            <person name="Raines C."/>
            <person name="Rensing S.A."/>
            <person name="Riano-Pachon D.M."/>
            <person name="Richier S."/>
            <person name="Rokitta S."/>
            <person name="Shiraiwa Y."/>
            <person name="Soanes D.M."/>
            <person name="van der Giezen M."/>
            <person name="Wahlund T.M."/>
            <person name="Williams B."/>
            <person name="Wilson W."/>
            <person name="Wolfe G."/>
            <person name="Wurch L.L."/>
        </authorList>
    </citation>
    <scope>NUCLEOTIDE SEQUENCE</scope>
</reference>
<sequence length="2132" mass="230565">MKVQGSGAGQSATLGAFPILGKALGEGASDVLGSVRTLLRATNLCKAGSHFLRHRDRYYRRDVRMQTLDNSLERPARRAGANAPRWSSVPLTLNASTLQMFYTEGSVMVYAVVDMPLNPSRCHPTHGCYESPCGAEGNGQYGEGETAMAWVVAGSNRPQDWMRSRWLRLESCAGDDSPTALDNSTEACLSAAIRYAGTAEGRAKFLETDTRLWYMADPSNPDVRDVYVDKSACDACVATNTTVGAIVDDRNGSCWRQVHPLERTIFDFGYLSMAYGPSDPMPNPFVAVGANGSAFIRLQDALRTKDYIHDFAKAIVYGEAGDRRFGTKTGSDPEAYLQGSMWVGVLGDATDFSALPSISQSASVALALGAVREAATVADGPVVCGSPGEVAAVPELGNHFFFQSLLGFYVKWGNADLYRPYYTPGWMTTISPSKLAAHTSVVLSAPDQLRQRVAWALSQQFVISIENGDLDRGNTINIHDIWLAYYDIFVRHAFGRFRDVFKEVAYHPAMATYLTFIGSRCHSYRLQVADENFARESLQLFTIGLWKLNGDGTPVLDDAGARPFRANLEMGGGLRWSTNLIDPMRLNGKYRDVFPKHDLFGGHLGDRLNSSLLYPLCADLPDKAWLRKGATYRYLGTRPAPLGLSEPIYTSNSGLEPIYGSWWIGDRPDTILTPDATHSQLFDALCARGSDGACTFPMEVVLPQHLACHDAPTILFTEYDVYNQPVVMNRSNECEVEEPRVIRLIDPSSGAVAFYEYERPACTELTFFNNGRQVQRPNNRLGPDLLCSDPATIGAATSCCKASHINAYSECQFFGERVKYSTAVERCAIGSEHPYYKPGEFDLARASELFREAVTAQEATLGPQVCDMAVHNAYRGVTPSEGCASGNASCCTPGPGCTSIRGTSYCGNLKHEIWLGTPCELQIQVNPAHGEISTHAPELLHMIPYRLGSCSDPTQLYGLDSGNTFRVHWAGGSYPTPPECAAASACTVHSSSMGVSSCVCAVHVVTSAVYDASDGVPSAAEVEAALTIAAPPLEMYDPSEYQPCNSTACTEAAPDVLVFLHNTSFATGGFNEQTVFRIVLNGTRHVYLLNRLSTVEVPGTNFSFRNPPHFMRWAEQSTRDAQHETDALIDSLVYHQNTPAHTATRLIQKLVTSNPSPRYVKRVADAFRTGTCAGHVYSGSYGDLGATVACALLDREARSTTLDASPTHGHLREPFLQVMNVLRSLEFASKDGRQVQILHMASFGQEPFRAPSIFGFYSPEYRAAGAVVQSRQLSPEAEVTAQGDYYIAKFNGLFSLVEYGLSGCKGGFGIPIRDALCDNYKGSAHAVDHAGQLSWRPSSTHGPDVVDELALLLTGGRLGANTRAVVLSAYEEEASARGHTSALKLAEKLVLASADFHATNANALPPLPPSPPSLPSLPPSDPPPRLPPRLPPTPPPSPAPSSPPTTPPTSPLPPSWSIYGEASGDRCSSSDWVMHWLGPQSVDECSRTCALYNGEFYPYFMHATNGDNNCKCYSTCTLLGSASGGLMVYQQATPQPSQFVKSDLGAEQGVAPRCPDGYERITSSEECEAAAGALQLTWDDEGHWTAFPQACWIKWPYNTVHFNLNLDEDEIDCVSNRHCRGASTICKRTQLSPPPLSPLPPAAPPLPPAAPPPSSPHASPPPASPPPASPLGGDDYKAVIVIEAFGGLDTFNMLMPHSLCDAAAGGYDEYLQARGGLFTEAEDSGVGLRQDALQQIAANASAKRQPCDVMGLHPKLVKTKAMYESGDAAAYANIGALVEHLTPDEFFGLIKAKRDTPNALFSHNKQQDFMQTLSNNQFEPGILGKVMSALDTPACDAQGNASAGSGRTSYKTGLYAMSGGMPRAMTGGPSLAVAIDSRQGDIRRLSEYEQLWRHIEDMTAAPSRSVFAETHSRVLGRAIQDAETLGDAIDAATTTTTFNDCCDLGGGCGCTFAMKLRTVARVIKARSATGVQRAAFWMGTRGVDAHASMDSPGDGIMSMIDNSVDDFRKEMVAQGLWDKVTVITLSEFGRTIIGNGRGTTHAWGGNHLIYGGAVNGGRILGQYPSRLGPEGERTRNDRGTIIPTEPWESMWQPIAQWMGVAPCDLPKVMPHLRNFPVAGEGRVLRVEDVYEA</sequence>